<accession>A0A9Q0KXN0</accession>
<proteinExistence type="predicted"/>
<evidence type="ECO:0000313" key="3">
    <source>
        <dbReference type="Proteomes" id="UP001141806"/>
    </source>
</evidence>
<evidence type="ECO:0008006" key="4">
    <source>
        <dbReference type="Google" id="ProtNLM"/>
    </source>
</evidence>
<comment type="caution">
    <text evidence="2">The sequence shown here is derived from an EMBL/GenBank/DDBJ whole genome shotgun (WGS) entry which is preliminary data.</text>
</comment>
<gene>
    <name evidence="2" type="ORF">NE237_009081</name>
</gene>
<organism evidence="2 3">
    <name type="scientific">Protea cynaroides</name>
    <dbReference type="NCBI Taxonomy" id="273540"/>
    <lineage>
        <taxon>Eukaryota</taxon>
        <taxon>Viridiplantae</taxon>
        <taxon>Streptophyta</taxon>
        <taxon>Embryophyta</taxon>
        <taxon>Tracheophyta</taxon>
        <taxon>Spermatophyta</taxon>
        <taxon>Magnoliopsida</taxon>
        <taxon>Proteales</taxon>
        <taxon>Proteaceae</taxon>
        <taxon>Protea</taxon>
    </lineage>
</organism>
<feature type="chain" id="PRO_5040380847" description="Secreted protein" evidence="1">
    <location>
        <begin position="32"/>
        <end position="90"/>
    </location>
</feature>
<dbReference type="AlphaFoldDB" id="A0A9Q0KXN0"/>
<feature type="signal peptide" evidence="1">
    <location>
        <begin position="1"/>
        <end position="31"/>
    </location>
</feature>
<dbReference type="EMBL" id="JAMYWD010000002">
    <property type="protein sequence ID" value="KAJ4978301.1"/>
    <property type="molecule type" value="Genomic_DNA"/>
</dbReference>
<evidence type="ECO:0000313" key="2">
    <source>
        <dbReference type="EMBL" id="KAJ4978301.1"/>
    </source>
</evidence>
<name>A0A9Q0KXN0_9MAGN</name>
<reference evidence="2" key="1">
    <citation type="journal article" date="2023" name="Plant J.">
        <title>The genome of the king protea, Protea cynaroides.</title>
        <authorList>
            <person name="Chang J."/>
            <person name="Duong T.A."/>
            <person name="Schoeman C."/>
            <person name="Ma X."/>
            <person name="Roodt D."/>
            <person name="Barker N."/>
            <person name="Li Z."/>
            <person name="Van de Peer Y."/>
            <person name="Mizrachi E."/>
        </authorList>
    </citation>
    <scope>NUCLEOTIDE SEQUENCE</scope>
    <source>
        <tissue evidence="2">Young leaves</tissue>
    </source>
</reference>
<dbReference type="Proteomes" id="UP001141806">
    <property type="component" value="Unassembled WGS sequence"/>
</dbReference>
<protein>
    <recommendedName>
        <fullName evidence="4">Secreted protein</fullName>
    </recommendedName>
</protein>
<keyword evidence="1" id="KW-0732">Signal</keyword>
<keyword evidence="3" id="KW-1185">Reference proteome</keyword>
<evidence type="ECO:0000256" key="1">
    <source>
        <dbReference type="SAM" id="SignalP"/>
    </source>
</evidence>
<sequence length="90" mass="10442">MGHDSLKRRCWSFPCWLILLLLSFTVQQLIGKGCGMDDNEVKYILKLSKFSAQQWGFRECAAERTDRPCKMVMMSERGSTEGTELCFIFH</sequence>